<dbReference type="Proteomes" id="UP000630353">
    <property type="component" value="Unassembled WGS sequence"/>
</dbReference>
<sequence>MADATASGGALAGLKVIDCTRVLGGPYCTQLLGDHGADIVKIEPPQGDEVRDWGPPFDDGGDASYFLGVNRNKRSLGLDLSTDKGREVLLRLLDGADVLIENYKPGSMERWGLGYEAVLRERFPKLVHCRISGFGEDGPYGGFPGYDGIIQAMVGHFSVNGAPDSGPTRLGLAMVDIGTGLYACNAIMMALYERANSGLGQYIDMTLYDCGLALMHPHVANYYLSGKVPKQTGNQHPNISPYDLFPTRTVDVFVAGGNDRAFKRLCKELGKPELGDDPRFATNGDRLVNRDELRAELEVLLAEVDGNELTDRLLAAGLPIGPVRNTEEVMNHPHTIHRQMAVEKDGYRSWGIPIKFRRTPGSIKSRPPRFAEHSRQILADHGFSPEEIEGLAAEGVVVEKRRQSI</sequence>
<dbReference type="Pfam" id="PF02515">
    <property type="entry name" value="CoA_transf_3"/>
    <property type="match status" value="1"/>
</dbReference>
<dbReference type="PANTHER" id="PTHR48207:SF3">
    <property type="entry name" value="SUCCINATE--HYDROXYMETHYLGLUTARATE COA-TRANSFERASE"/>
    <property type="match status" value="1"/>
</dbReference>
<reference evidence="2" key="1">
    <citation type="journal article" date="2014" name="Int. J. Syst. Evol. Microbiol.">
        <title>Complete genome sequence of Corynebacterium casei LMG S-19264T (=DSM 44701T), isolated from a smear-ripened cheese.</title>
        <authorList>
            <consortium name="US DOE Joint Genome Institute (JGI-PGF)"/>
            <person name="Walter F."/>
            <person name="Albersmeier A."/>
            <person name="Kalinowski J."/>
            <person name="Ruckert C."/>
        </authorList>
    </citation>
    <scope>NUCLEOTIDE SEQUENCE</scope>
    <source>
        <strain evidence="2">KCTC 42651</strain>
    </source>
</reference>
<evidence type="ECO:0000256" key="1">
    <source>
        <dbReference type="ARBA" id="ARBA00022679"/>
    </source>
</evidence>
<dbReference type="Gene3D" id="3.30.1540.10">
    <property type="entry name" value="formyl-coa transferase, domain 3"/>
    <property type="match status" value="1"/>
</dbReference>
<dbReference type="PANTHER" id="PTHR48207">
    <property type="entry name" value="SUCCINATE--HYDROXYMETHYLGLUTARATE COA-TRANSFERASE"/>
    <property type="match status" value="1"/>
</dbReference>
<dbReference type="AlphaFoldDB" id="A0A918XQS4"/>
<protein>
    <submittedName>
        <fullName evidence="2">CoA transferase</fullName>
    </submittedName>
</protein>
<dbReference type="Gene3D" id="3.40.50.10540">
    <property type="entry name" value="Crotonobetainyl-coa:carnitine coa-transferase, domain 1"/>
    <property type="match status" value="1"/>
</dbReference>
<dbReference type="InterPro" id="IPR044855">
    <property type="entry name" value="CoA-Trfase_III_dom3_sf"/>
</dbReference>
<reference evidence="2" key="2">
    <citation type="submission" date="2020-09" db="EMBL/GenBank/DDBJ databases">
        <authorList>
            <person name="Sun Q."/>
            <person name="Kim S."/>
        </authorList>
    </citation>
    <scope>NUCLEOTIDE SEQUENCE</scope>
    <source>
        <strain evidence="2">KCTC 42651</strain>
    </source>
</reference>
<keyword evidence="1 2" id="KW-0808">Transferase</keyword>
<proteinExistence type="predicted"/>
<name>A0A918XQS4_9PROT</name>
<comment type="caution">
    <text evidence="2">The sequence shown here is derived from an EMBL/GenBank/DDBJ whole genome shotgun (WGS) entry which is preliminary data.</text>
</comment>
<accession>A0A918XQS4</accession>
<dbReference type="SUPFAM" id="SSF89796">
    <property type="entry name" value="CoA-transferase family III (CaiB/BaiF)"/>
    <property type="match status" value="1"/>
</dbReference>
<evidence type="ECO:0000313" key="3">
    <source>
        <dbReference type="Proteomes" id="UP000630353"/>
    </source>
</evidence>
<dbReference type="GO" id="GO:0008410">
    <property type="term" value="F:CoA-transferase activity"/>
    <property type="evidence" value="ECO:0007669"/>
    <property type="project" value="TreeGrafter"/>
</dbReference>
<dbReference type="RefSeq" id="WP_189988467.1">
    <property type="nucleotide sequence ID" value="NZ_BMZS01000003.1"/>
</dbReference>
<evidence type="ECO:0000313" key="2">
    <source>
        <dbReference type="EMBL" id="GHD46897.1"/>
    </source>
</evidence>
<dbReference type="InterPro" id="IPR003673">
    <property type="entry name" value="CoA-Trfase_fam_III"/>
</dbReference>
<dbReference type="InterPro" id="IPR023606">
    <property type="entry name" value="CoA-Trfase_III_dom_1_sf"/>
</dbReference>
<keyword evidence="3" id="KW-1185">Reference proteome</keyword>
<organism evidence="2 3">
    <name type="scientific">Thalassobaculum fulvum</name>
    <dbReference type="NCBI Taxonomy" id="1633335"/>
    <lineage>
        <taxon>Bacteria</taxon>
        <taxon>Pseudomonadati</taxon>
        <taxon>Pseudomonadota</taxon>
        <taxon>Alphaproteobacteria</taxon>
        <taxon>Rhodospirillales</taxon>
        <taxon>Thalassobaculaceae</taxon>
        <taxon>Thalassobaculum</taxon>
    </lineage>
</organism>
<dbReference type="EMBL" id="BMZS01000003">
    <property type="protein sequence ID" value="GHD46897.1"/>
    <property type="molecule type" value="Genomic_DNA"/>
</dbReference>
<gene>
    <name evidence="2" type="ORF">GCM10017083_16560</name>
</gene>
<dbReference type="InterPro" id="IPR050483">
    <property type="entry name" value="CoA-transferase_III_domain"/>
</dbReference>